<dbReference type="OrthoDB" id="4062651at2759"/>
<dbReference type="PANTHER" id="PTHR43895:SF32">
    <property type="entry name" value="SERINE_THREONINE-PROTEIN KINASE CHK1"/>
    <property type="match status" value="1"/>
</dbReference>
<dbReference type="Proteomes" id="UP000023152">
    <property type="component" value="Unassembled WGS sequence"/>
</dbReference>
<keyword evidence="9" id="KW-1133">Transmembrane helix</keyword>
<organism evidence="11 12">
    <name type="scientific">Reticulomyxa filosa</name>
    <dbReference type="NCBI Taxonomy" id="46433"/>
    <lineage>
        <taxon>Eukaryota</taxon>
        <taxon>Sar</taxon>
        <taxon>Rhizaria</taxon>
        <taxon>Retaria</taxon>
        <taxon>Foraminifera</taxon>
        <taxon>Monothalamids</taxon>
        <taxon>Reticulomyxidae</taxon>
        <taxon>Reticulomyxa</taxon>
    </lineage>
</organism>
<evidence type="ECO:0000256" key="7">
    <source>
        <dbReference type="ARBA" id="ARBA00047899"/>
    </source>
</evidence>
<name>X6P1F1_RETFI</name>
<reference evidence="11 12" key="1">
    <citation type="journal article" date="2013" name="Curr. Biol.">
        <title>The Genome of the Foraminiferan Reticulomyxa filosa.</title>
        <authorList>
            <person name="Glockner G."/>
            <person name="Hulsmann N."/>
            <person name="Schleicher M."/>
            <person name="Noegel A.A."/>
            <person name="Eichinger L."/>
            <person name="Gallinger C."/>
            <person name="Pawlowski J."/>
            <person name="Sierra R."/>
            <person name="Euteneuer U."/>
            <person name="Pillet L."/>
            <person name="Moustafa A."/>
            <person name="Platzer M."/>
            <person name="Groth M."/>
            <person name="Szafranski K."/>
            <person name="Schliwa M."/>
        </authorList>
    </citation>
    <scope>NUCLEOTIDE SEQUENCE [LARGE SCALE GENOMIC DNA]</scope>
</reference>
<keyword evidence="5 11" id="KW-0418">Kinase</keyword>
<dbReference type="SMART" id="SM00220">
    <property type="entry name" value="S_TKc"/>
    <property type="match status" value="1"/>
</dbReference>
<proteinExistence type="predicted"/>
<keyword evidence="12" id="KW-1185">Reference proteome</keyword>
<dbReference type="GO" id="GO:0007165">
    <property type="term" value="P:signal transduction"/>
    <property type="evidence" value="ECO:0007669"/>
    <property type="project" value="TreeGrafter"/>
</dbReference>
<comment type="catalytic activity">
    <reaction evidence="7">
        <text>L-threonyl-[protein] + ATP = O-phospho-L-threonyl-[protein] + ADP + H(+)</text>
        <dbReference type="Rhea" id="RHEA:46608"/>
        <dbReference type="Rhea" id="RHEA-COMP:11060"/>
        <dbReference type="Rhea" id="RHEA-COMP:11605"/>
        <dbReference type="ChEBI" id="CHEBI:15378"/>
        <dbReference type="ChEBI" id="CHEBI:30013"/>
        <dbReference type="ChEBI" id="CHEBI:30616"/>
        <dbReference type="ChEBI" id="CHEBI:61977"/>
        <dbReference type="ChEBI" id="CHEBI:456216"/>
        <dbReference type="EC" id="2.7.11.1"/>
    </reaction>
</comment>
<comment type="catalytic activity">
    <reaction evidence="8">
        <text>L-seryl-[protein] + ATP = O-phospho-L-seryl-[protein] + ADP + H(+)</text>
        <dbReference type="Rhea" id="RHEA:17989"/>
        <dbReference type="Rhea" id="RHEA-COMP:9863"/>
        <dbReference type="Rhea" id="RHEA-COMP:11604"/>
        <dbReference type="ChEBI" id="CHEBI:15378"/>
        <dbReference type="ChEBI" id="CHEBI:29999"/>
        <dbReference type="ChEBI" id="CHEBI:30616"/>
        <dbReference type="ChEBI" id="CHEBI:83421"/>
        <dbReference type="ChEBI" id="CHEBI:456216"/>
        <dbReference type="EC" id="2.7.11.1"/>
    </reaction>
</comment>
<evidence type="ECO:0000256" key="3">
    <source>
        <dbReference type="ARBA" id="ARBA00022679"/>
    </source>
</evidence>
<keyword evidence="4" id="KW-0547">Nucleotide-binding</keyword>
<dbReference type="SUPFAM" id="SSF56112">
    <property type="entry name" value="Protein kinase-like (PK-like)"/>
    <property type="match status" value="1"/>
</dbReference>
<dbReference type="PROSITE" id="PS50011">
    <property type="entry name" value="PROTEIN_KINASE_DOM"/>
    <property type="match status" value="1"/>
</dbReference>
<protein>
    <recommendedName>
        <fullName evidence="1">non-specific serine/threonine protein kinase</fullName>
        <ecNumber evidence="1">2.7.11.1</ecNumber>
    </recommendedName>
</protein>
<evidence type="ECO:0000313" key="12">
    <source>
        <dbReference type="Proteomes" id="UP000023152"/>
    </source>
</evidence>
<evidence type="ECO:0000256" key="8">
    <source>
        <dbReference type="ARBA" id="ARBA00048679"/>
    </source>
</evidence>
<dbReference type="AlphaFoldDB" id="X6P1F1"/>
<dbReference type="GO" id="GO:0004674">
    <property type="term" value="F:protein serine/threonine kinase activity"/>
    <property type="evidence" value="ECO:0007669"/>
    <property type="project" value="UniProtKB-KW"/>
</dbReference>
<dbReference type="InterPro" id="IPR011009">
    <property type="entry name" value="Kinase-like_dom_sf"/>
</dbReference>
<evidence type="ECO:0000256" key="2">
    <source>
        <dbReference type="ARBA" id="ARBA00022527"/>
    </source>
</evidence>
<evidence type="ECO:0000256" key="9">
    <source>
        <dbReference type="SAM" id="Phobius"/>
    </source>
</evidence>
<keyword evidence="3" id="KW-0808">Transferase</keyword>
<keyword evidence="2" id="KW-0723">Serine/threonine-protein kinase</keyword>
<evidence type="ECO:0000256" key="6">
    <source>
        <dbReference type="ARBA" id="ARBA00022840"/>
    </source>
</evidence>
<dbReference type="PANTHER" id="PTHR43895">
    <property type="entry name" value="CALCIUM/CALMODULIN-DEPENDENT PROTEIN KINASE KINASE-RELATED"/>
    <property type="match status" value="1"/>
</dbReference>
<dbReference type="EMBL" id="ASPP01004569">
    <property type="protein sequence ID" value="ETO31968.1"/>
    <property type="molecule type" value="Genomic_DNA"/>
</dbReference>
<feature type="transmembrane region" description="Helical" evidence="9">
    <location>
        <begin position="53"/>
        <end position="76"/>
    </location>
</feature>
<evidence type="ECO:0000256" key="4">
    <source>
        <dbReference type="ARBA" id="ARBA00022741"/>
    </source>
</evidence>
<accession>X6P1F1</accession>
<dbReference type="Pfam" id="PF00069">
    <property type="entry name" value="Pkinase"/>
    <property type="match status" value="1"/>
</dbReference>
<gene>
    <name evidence="11" type="ORF">RFI_05148</name>
</gene>
<dbReference type="InterPro" id="IPR000719">
    <property type="entry name" value="Prot_kinase_dom"/>
</dbReference>
<evidence type="ECO:0000259" key="10">
    <source>
        <dbReference type="PROSITE" id="PS50011"/>
    </source>
</evidence>
<dbReference type="GO" id="GO:0005524">
    <property type="term" value="F:ATP binding"/>
    <property type="evidence" value="ECO:0007669"/>
    <property type="project" value="UniProtKB-KW"/>
</dbReference>
<keyword evidence="9" id="KW-0812">Transmembrane</keyword>
<evidence type="ECO:0000256" key="1">
    <source>
        <dbReference type="ARBA" id="ARBA00012513"/>
    </source>
</evidence>
<evidence type="ECO:0000256" key="5">
    <source>
        <dbReference type="ARBA" id="ARBA00022777"/>
    </source>
</evidence>
<dbReference type="Gene3D" id="1.10.510.10">
    <property type="entry name" value="Transferase(Phosphotransferase) domain 1"/>
    <property type="match status" value="1"/>
</dbReference>
<evidence type="ECO:0000313" key="11">
    <source>
        <dbReference type="EMBL" id="ETO31968.1"/>
    </source>
</evidence>
<sequence>MYAKTNIKLTDFGLSKVFESDADTVMKTSYVGTKGYQAPELLLNRPYDLLADVFSAGVVLFILLTGCLVLSFFSFFPSTRNNKWTVGSFVYPPFEQAHKNDRWFRPLAKADYKKFWELHSGCQISNDQDVKDLLQQMLAYNPKNRITITDIKRHKWFNGKYLEGKDLVKVLRGRYRQMEQKRRKDAKKLKDMQNSLTRTIEGLHDHEAEVPLYPLGEVEGVWDTHTTAKWKDVYNAVNTVVHEISGHAVYNFDDNTNKQIKKQIVTQWTQLVCSVKLQNPHLSGESLVRFHVQVFRSREFQSGPTHHDSDSDQEVNKAAADTVHVVRFRRLEGDVLDWKKILNQVIYKKCTSVLTGLPRWARRELSKVAATQNTEDDYDKILAKEGSLF</sequence>
<keyword evidence="9" id="KW-0472">Membrane</keyword>
<keyword evidence="6" id="KW-0067">ATP-binding</keyword>
<dbReference type="EC" id="2.7.11.1" evidence="1"/>
<comment type="caution">
    <text evidence="11">The sequence shown here is derived from an EMBL/GenBank/DDBJ whole genome shotgun (WGS) entry which is preliminary data.</text>
</comment>
<feature type="domain" description="Protein kinase" evidence="10">
    <location>
        <begin position="1"/>
        <end position="157"/>
    </location>
</feature>